<reference evidence="2" key="1">
    <citation type="journal article" date="2019" name="Int. J. Syst. Evol. Microbiol.">
        <title>The Global Catalogue of Microorganisms (GCM) 10K type strain sequencing project: providing services to taxonomists for standard genome sequencing and annotation.</title>
        <authorList>
            <consortium name="The Broad Institute Genomics Platform"/>
            <consortium name="The Broad Institute Genome Sequencing Center for Infectious Disease"/>
            <person name="Wu L."/>
            <person name="Ma J."/>
        </authorList>
    </citation>
    <scope>NUCLEOTIDE SEQUENCE [LARGE SCALE GENOMIC DNA]</scope>
    <source>
        <strain evidence="2">CCUG 54520</strain>
    </source>
</reference>
<dbReference type="Proteomes" id="UP001595914">
    <property type="component" value="Unassembled WGS sequence"/>
</dbReference>
<protein>
    <submittedName>
        <fullName evidence="1">Uncharacterized protein</fullName>
    </submittedName>
</protein>
<comment type="caution">
    <text evidence="1">The sequence shown here is derived from an EMBL/GenBank/DDBJ whole genome shotgun (WGS) entry which is preliminary data.</text>
</comment>
<gene>
    <name evidence="1" type="ORF">ACFO6S_16725</name>
</gene>
<evidence type="ECO:0000313" key="1">
    <source>
        <dbReference type="EMBL" id="MFC4605345.1"/>
    </source>
</evidence>
<name>A0ABV9FX45_9NOCA</name>
<proteinExistence type="predicted"/>
<dbReference type="EMBL" id="JBHSFO010000010">
    <property type="protein sequence ID" value="MFC4605345.1"/>
    <property type="molecule type" value="Genomic_DNA"/>
</dbReference>
<sequence length="83" mass="9001">MPEDDEHPSLVDRACLPMGDGDRIRLLLDVIELAQTRVGYDEVADLAVPALAEFGVALNPDVAAGWNLACEILTRTLESRLPS</sequence>
<keyword evidence="2" id="KW-1185">Reference proteome</keyword>
<evidence type="ECO:0000313" key="2">
    <source>
        <dbReference type="Proteomes" id="UP001595914"/>
    </source>
</evidence>
<organism evidence="1 2">
    <name type="scientific">Rhodococcus kronopolitis</name>
    <dbReference type="NCBI Taxonomy" id="1460226"/>
    <lineage>
        <taxon>Bacteria</taxon>
        <taxon>Bacillati</taxon>
        <taxon>Actinomycetota</taxon>
        <taxon>Actinomycetes</taxon>
        <taxon>Mycobacteriales</taxon>
        <taxon>Nocardiaceae</taxon>
        <taxon>Rhodococcus</taxon>
    </lineage>
</organism>
<dbReference type="RefSeq" id="WP_378418871.1">
    <property type="nucleotide sequence ID" value="NZ_JBHSFO010000010.1"/>
</dbReference>
<accession>A0ABV9FX45</accession>